<dbReference type="Pfam" id="PF00005">
    <property type="entry name" value="ABC_tran"/>
    <property type="match status" value="1"/>
</dbReference>
<dbReference type="SUPFAM" id="SSF52540">
    <property type="entry name" value="P-loop containing nucleoside triphosphate hydrolases"/>
    <property type="match status" value="1"/>
</dbReference>
<feature type="transmembrane region" description="Helical" evidence="10">
    <location>
        <begin position="260"/>
        <end position="282"/>
    </location>
</feature>
<dbReference type="PANTHER" id="PTHR42798:SF4">
    <property type="entry name" value="ABC TRANSPORTER DOMAIN-CONTAINING PROTEIN"/>
    <property type="match status" value="1"/>
</dbReference>
<protein>
    <submittedName>
        <fullName evidence="12">ABC transporter ATP-binding protein/permease</fullName>
    </submittedName>
</protein>
<gene>
    <name evidence="12" type="ORF">IAC85_06580</name>
</gene>
<evidence type="ECO:0000313" key="12">
    <source>
        <dbReference type="EMBL" id="HIQ65384.1"/>
    </source>
</evidence>
<dbReference type="GO" id="GO:0005524">
    <property type="term" value="F:ATP binding"/>
    <property type="evidence" value="ECO:0007669"/>
    <property type="project" value="UniProtKB-KW"/>
</dbReference>
<dbReference type="InterPro" id="IPR017911">
    <property type="entry name" value="MacB-like_ATP-bd"/>
</dbReference>
<dbReference type="GO" id="GO:0016887">
    <property type="term" value="F:ATP hydrolysis activity"/>
    <property type="evidence" value="ECO:0007669"/>
    <property type="project" value="InterPro"/>
</dbReference>
<comment type="caution">
    <text evidence="12">The sequence shown here is derived from an EMBL/GenBank/DDBJ whole genome shotgun (WGS) entry which is preliminary data.</text>
</comment>
<keyword evidence="8 10" id="KW-0472">Membrane</keyword>
<keyword evidence="2" id="KW-0813">Transport</keyword>
<dbReference type="AlphaFoldDB" id="A0A9D0Z0D3"/>
<dbReference type="InterPro" id="IPR003838">
    <property type="entry name" value="ABC3_permease_C"/>
</dbReference>
<dbReference type="GO" id="GO:0098796">
    <property type="term" value="C:membrane protein complex"/>
    <property type="evidence" value="ECO:0007669"/>
    <property type="project" value="UniProtKB-ARBA"/>
</dbReference>
<dbReference type="CDD" id="cd03255">
    <property type="entry name" value="ABC_MJ0796_LolCDE_FtsE"/>
    <property type="match status" value="1"/>
</dbReference>
<keyword evidence="4 10" id="KW-0812">Transmembrane</keyword>
<dbReference type="InterPro" id="IPR017871">
    <property type="entry name" value="ABC_transporter-like_CS"/>
</dbReference>
<reference evidence="12" key="1">
    <citation type="submission" date="2020-10" db="EMBL/GenBank/DDBJ databases">
        <authorList>
            <person name="Gilroy R."/>
        </authorList>
    </citation>
    <scope>NUCLEOTIDE SEQUENCE</scope>
    <source>
        <strain evidence="12">CHK165-10780</strain>
    </source>
</reference>
<feature type="transmembrane region" description="Helical" evidence="10">
    <location>
        <begin position="819"/>
        <end position="840"/>
    </location>
</feature>
<keyword evidence="6 12" id="KW-0067">ATP-binding</keyword>
<evidence type="ECO:0000256" key="9">
    <source>
        <dbReference type="ARBA" id="ARBA00038388"/>
    </source>
</evidence>
<dbReference type="Gene3D" id="3.40.50.300">
    <property type="entry name" value="P-loop containing nucleotide triphosphate hydrolases"/>
    <property type="match status" value="1"/>
</dbReference>
<keyword evidence="3" id="KW-1003">Cell membrane</keyword>
<sequence length="854" mass="97116">MIEFRNVSKTYKSKKKVTTEALKNVSFTLPNTGMVFILGKSGSGKSTLLNILGGLDNCDSGEIYVDSKKISNFKENDYDYYRNTYVGFIFQEFNLIEEYNVYDNISLGLKLQKEKVKKEQLDQILEQVGLTGLGLRKINELSGGQKQRVAIARALIKNPNMILADEPTGSLDSETGKQIFDLLKQISREKLVVIVSHDVESANQYADGIIEIHDGVVVSNTIMLEPASQRAFVTKKSHLPWKDSFHLAVKSLLTKKIKMVVTIILVTMALLFFGVSTSLSSYDFPYTIAKVLLENGEHYIDLKKESGFLNENEVAEINQKTNLERYPVYSLESNNTTVTLELNRLEYLQDSENVMVYYMSYVGGSNQFIEADESFIEGEILGHYPETYDEIMIHSYLADLIIVNGVLVYSETEPNHETYFYPKDYDELLNTDQFILIGNHQVKVSGIILDDTAPFESLKTTRNNSVLNSTDSFLSLNDYSDIYSEFSTKIMRYGKDIYVKEGFAENIPLEPNTRLDTSVFRVDVTYQNRSYLLSSDIQYMSRAVEVDNGQETVEVTKLNDNEIIINASFLDKISNNEFSKQKDTYIEEHYDGSIPVSEVETEFVRNYLQEHDILNQEILIEFEQYNKNQKSSYTIKVVGYQNASDTIYIADNMATELQPANINISSIKVKVDNREDMEALIETFPTEDNTREITVDTVRPIISDNSYFTYFNSIMDLFEVLSGIAFIVSIIFAIFAIILLMNFIITSIFHSKKTIGILRGLGAKKTDVMKIFFQEGLLVGIISCILTGILLFAIIYFFNAKISSYFFFDVSFILFTPKLLLTLLLGVLIVIFISSLIAVYKISRMKPVDAISNK</sequence>
<dbReference type="PROSITE" id="PS00211">
    <property type="entry name" value="ABC_TRANSPORTER_1"/>
    <property type="match status" value="1"/>
</dbReference>
<organism evidence="12 13">
    <name type="scientific">Candidatus Faecenecus gallistercoris</name>
    <dbReference type="NCBI Taxonomy" id="2840793"/>
    <lineage>
        <taxon>Bacteria</taxon>
        <taxon>Bacillati</taxon>
        <taxon>Bacillota</taxon>
        <taxon>Bacillota incertae sedis</taxon>
        <taxon>Candidatus Faecenecus</taxon>
    </lineage>
</organism>
<dbReference type="GO" id="GO:0022857">
    <property type="term" value="F:transmembrane transporter activity"/>
    <property type="evidence" value="ECO:0007669"/>
    <property type="project" value="UniProtKB-ARBA"/>
</dbReference>
<comment type="similarity">
    <text evidence="9">Belongs to the ABC transporter superfamily. Macrolide exporter (TC 3.A.1.122) family.</text>
</comment>
<evidence type="ECO:0000256" key="5">
    <source>
        <dbReference type="ARBA" id="ARBA00022741"/>
    </source>
</evidence>
<reference evidence="12" key="2">
    <citation type="journal article" date="2021" name="PeerJ">
        <title>Extensive microbial diversity within the chicken gut microbiome revealed by metagenomics and culture.</title>
        <authorList>
            <person name="Gilroy R."/>
            <person name="Ravi A."/>
            <person name="Getino M."/>
            <person name="Pursley I."/>
            <person name="Horton D.L."/>
            <person name="Alikhan N.F."/>
            <person name="Baker D."/>
            <person name="Gharbi K."/>
            <person name="Hall N."/>
            <person name="Watson M."/>
            <person name="Adriaenssens E.M."/>
            <person name="Foster-Nyarko E."/>
            <person name="Jarju S."/>
            <person name="Secka A."/>
            <person name="Antonio M."/>
            <person name="Oren A."/>
            <person name="Chaudhuri R.R."/>
            <person name="La Ragione R."/>
            <person name="Hildebrand F."/>
            <person name="Pallen M.J."/>
        </authorList>
    </citation>
    <scope>NUCLEOTIDE SEQUENCE</scope>
    <source>
        <strain evidence="12">CHK165-10780</strain>
    </source>
</reference>
<dbReference type="InterPro" id="IPR003593">
    <property type="entry name" value="AAA+_ATPase"/>
</dbReference>
<dbReference type="PANTHER" id="PTHR42798">
    <property type="entry name" value="LIPOPROTEIN-RELEASING SYSTEM ATP-BINDING PROTEIN LOLD"/>
    <property type="match status" value="1"/>
</dbReference>
<name>A0A9D0Z0D3_9FIRM</name>
<proteinExistence type="inferred from homology"/>
<evidence type="ECO:0000313" key="13">
    <source>
        <dbReference type="Proteomes" id="UP000886725"/>
    </source>
</evidence>
<comment type="subcellular location">
    <subcellularLocation>
        <location evidence="1">Cell inner membrane</location>
        <topology evidence="1">Multi-pass membrane protein</topology>
    </subcellularLocation>
</comment>
<evidence type="ECO:0000256" key="1">
    <source>
        <dbReference type="ARBA" id="ARBA00004429"/>
    </source>
</evidence>
<evidence type="ECO:0000256" key="8">
    <source>
        <dbReference type="ARBA" id="ARBA00023136"/>
    </source>
</evidence>
<feature type="transmembrane region" description="Helical" evidence="10">
    <location>
        <begin position="720"/>
        <end position="745"/>
    </location>
</feature>
<keyword evidence="7 10" id="KW-1133">Transmembrane helix</keyword>
<dbReference type="InterPro" id="IPR003439">
    <property type="entry name" value="ABC_transporter-like_ATP-bd"/>
</dbReference>
<dbReference type="FunFam" id="3.40.50.300:FF:000032">
    <property type="entry name" value="Export ABC transporter ATP-binding protein"/>
    <property type="match status" value="1"/>
</dbReference>
<feature type="domain" description="ABC transporter" evidence="11">
    <location>
        <begin position="2"/>
        <end position="239"/>
    </location>
</feature>
<evidence type="ECO:0000256" key="2">
    <source>
        <dbReference type="ARBA" id="ARBA00022448"/>
    </source>
</evidence>
<dbReference type="EMBL" id="DVFU01000127">
    <property type="protein sequence ID" value="HIQ65384.1"/>
    <property type="molecule type" value="Genomic_DNA"/>
</dbReference>
<evidence type="ECO:0000256" key="6">
    <source>
        <dbReference type="ARBA" id="ARBA00022840"/>
    </source>
</evidence>
<dbReference type="GO" id="GO:0005886">
    <property type="term" value="C:plasma membrane"/>
    <property type="evidence" value="ECO:0007669"/>
    <property type="project" value="UniProtKB-SubCell"/>
</dbReference>
<dbReference type="Proteomes" id="UP000886725">
    <property type="component" value="Unassembled WGS sequence"/>
</dbReference>
<evidence type="ECO:0000256" key="4">
    <source>
        <dbReference type="ARBA" id="ARBA00022692"/>
    </source>
</evidence>
<keyword evidence="5" id="KW-0547">Nucleotide-binding</keyword>
<dbReference type="Pfam" id="PF02687">
    <property type="entry name" value="FtsX"/>
    <property type="match status" value="1"/>
</dbReference>
<feature type="transmembrane region" description="Helical" evidence="10">
    <location>
        <begin position="777"/>
        <end position="799"/>
    </location>
</feature>
<evidence type="ECO:0000256" key="7">
    <source>
        <dbReference type="ARBA" id="ARBA00022989"/>
    </source>
</evidence>
<accession>A0A9D0Z0D3</accession>
<dbReference type="SMART" id="SM00382">
    <property type="entry name" value="AAA"/>
    <property type="match status" value="1"/>
</dbReference>
<dbReference type="PROSITE" id="PS50893">
    <property type="entry name" value="ABC_TRANSPORTER_2"/>
    <property type="match status" value="1"/>
</dbReference>
<evidence type="ECO:0000256" key="10">
    <source>
        <dbReference type="SAM" id="Phobius"/>
    </source>
</evidence>
<evidence type="ECO:0000256" key="3">
    <source>
        <dbReference type="ARBA" id="ARBA00022475"/>
    </source>
</evidence>
<dbReference type="InterPro" id="IPR027417">
    <property type="entry name" value="P-loop_NTPase"/>
</dbReference>
<evidence type="ECO:0000259" key="11">
    <source>
        <dbReference type="PROSITE" id="PS50893"/>
    </source>
</evidence>